<dbReference type="AlphaFoldDB" id="A0A497UYE8"/>
<protein>
    <submittedName>
        <fullName evidence="2">Type II secretion system protein A</fullName>
    </submittedName>
</protein>
<dbReference type="RefSeq" id="WP_121028276.1">
    <property type="nucleotide sequence ID" value="NZ_RCCE01000010.1"/>
</dbReference>
<dbReference type="PANTHER" id="PTHR35894">
    <property type="entry name" value="GENERAL SECRETION PATHWAY PROTEIN A-RELATED"/>
    <property type="match status" value="1"/>
</dbReference>
<accession>A0A497UYE8</accession>
<comment type="caution">
    <text evidence="2">The sequence shown here is derived from an EMBL/GenBank/DDBJ whole genome shotgun (WGS) entry which is preliminary data.</text>
</comment>
<evidence type="ECO:0000313" key="3">
    <source>
        <dbReference type="Proteomes" id="UP000269157"/>
    </source>
</evidence>
<reference evidence="2 3" key="1">
    <citation type="submission" date="2018-10" db="EMBL/GenBank/DDBJ databases">
        <title>Genomic Encyclopedia of Archaeal and Bacterial Type Strains, Phase II (KMG-II): from individual species to whole genera.</title>
        <authorList>
            <person name="Goeker M."/>
        </authorList>
    </citation>
    <scope>NUCLEOTIDE SEQUENCE [LARGE SCALE GENOMIC DNA]</scope>
    <source>
        <strain evidence="2 3">DSM 29466</strain>
    </source>
</reference>
<dbReference type="Gene3D" id="3.40.50.300">
    <property type="entry name" value="P-loop containing nucleotide triphosphate hydrolases"/>
    <property type="match status" value="1"/>
</dbReference>
<dbReference type="InterPro" id="IPR027417">
    <property type="entry name" value="P-loop_NTPase"/>
</dbReference>
<dbReference type="PANTHER" id="PTHR35894:SF1">
    <property type="entry name" value="PHOSPHORIBULOKINASE _ URIDINE KINASE FAMILY"/>
    <property type="match status" value="1"/>
</dbReference>
<dbReference type="Pfam" id="PF13401">
    <property type="entry name" value="AAA_22"/>
    <property type="match status" value="1"/>
</dbReference>
<dbReference type="SUPFAM" id="SSF52540">
    <property type="entry name" value="P-loop containing nucleoside triphosphate hydrolases"/>
    <property type="match status" value="1"/>
</dbReference>
<sequence>MSSELYTVFFGFTERPFTLSPDPDFLFWSKSHKRAFTVLEYGVMTRAPLTVVTGDVGAGKTTLVQQLLSTLGPGTTVGLISNAQGGKGDLLHWVLYSLGLPTDPQDNYISMFQRFQDFVISEYAANRHVILVIDEAQNLTIGALEELRMFTNINSGKDELLQMVLVGQPELRDMVTSPGLRQFAQRVSATCHLRPLDASETRDYIRHRLQHVGGTGDEISSFAIKLIYQETGGVPRLVNKLCDMALVYAASVERTCVGIDLIRELLADGLFIKTKEIEPREVYVLHNQISSGGKIAE</sequence>
<evidence type="ECO:0000313" key="2">
    <source>
        <dbReference type="EMBL" id="RLJ36191.1"/>
    </source>
</evidence>
<keyword evidence="3" id="KW-1185">Reference proteome</keyword>
<name>A0A497UYE8_9RHOB</name>
<organism evidence="2 3">
    <name type="scientific">Litoreibacter meonggei</name>
    <dbReference type="NCBI Taxonomy" id="1049199"/>
    <lineage>
        <taxon>Bacteria</taxon>
        <taxon>Pseudomonadati</taxon>
        <taxon>Pseudomonadota</taxon>
        <taxon>Alphaproteobacteria</taxon>
        <taxon>Rhodobacterales</taxon>
        <taxon>Roseobacteraceae</taxon>
        <taxon>Litoreibacter</taxon>
    </lineage>
</organism>
<dbReference type="InterPro" id="IPR049945">
    <property type="entry name" value="AAA_22"/>
</dbReference>
<proteinExistence type="predicted"/>
<evidence type="ECO:0000259" key="1">
    <source>
        <dbReference type="SMART" id="SM00382"/>
    </source>
</evidence>
<dbReference type="Proteomes" id="UP000269157">
    <property type="component" value="Unassembled WGS sequence"/>
</dbReference>
<dbReference type="OrthoDB" id="7828921at2"/>
<dbReference type="EMBL" id="RCCE01000010">
    <property type="protein sequence ID" value="RLJ36191.1"/>
    <property type="molecule type" value="Genomic_DNA"/>
</dbReference>
<gene>
    <name evidence="2" type="ORF">BCF46_3881</name>
</gene>
<dbReference type="GO" id="GO:0016887">
    <property type="term" value="F:ATP hydrolysis activity"/>
    <property type="evidence" value="ECO:0007669"/>
    <property type="project" value="InterPro"/>
</dbReference>
<feature type="domain" description="AAA+ ATPase" evidence="1">
    <location>
        <begin position="46"/>
        <end position="215"/>
    </location>
</feature>
<dbReference type="SMART" id="SM00382">
    <property type="entry name" value="AAA"/>
    <property type="match status" value="1"/>
</dbReference>
<dbReference type="InterPro" id="IPR003593">
    <property type="entry name" value="AAA+_ATPase"/>
</dbReference>
<dbReference type="InterPro" id="IPR052026">
    <property type="entry name" value="ExeA_AAA_ATPase_DNA-bind"/>
</dbReference>